<keyword evidence="6" id="KW-0812">Transmembrane</keyword>
<comment type="caution">
    <text evidence="9">The sequence shown here is derived from an EMBL/GenBank/DDBJ whole genome shotgun (WGS) entry which is preliminary data.</text>
</comment>
<keyword evidence="3 4" id="KW-0067">ATP-binding</keyword>
<dbReference type="GO" id="GO:0005524">
    <property type="term" value="F:ATP binding"/>
    <property type="evidence" value="ECO:0007669"/>
    <property type="project" value="UniProtKB-UniRule"/>
</dbReference>
<evidence type="ECO:0000256" key="3">
    <source>
        <dbReference type="ARBA" id="ARBA00022840"/>
    </source>
</evidence>
<dbReference type="SUPFAM" id="SSF49879">
    <property type="entry name" value="SMAD/FHA domain"/>
    <property type="match status" value="1"/>
</dbReference>
<dbReference type="SUPFAM" id="SSF52540">
    <property type="entry name" value="P-loop containing nucleoside triphosphate hydrolases"/>
    <property type="match status" value="2"/>
</dbReference>
<keyword evidence="6" id="KW-0472">Membrane</keyword>
<dbReference type="InterPro" id="IPR027417">
    <property type="entry name" value="P-loop_NTPase"/>
</dbReference>
<accession>A0A7W9FDA6</accession>
<name>A0A7W9FDA6_9MICO</name>
<feature type="region of interest" description="Disordered" evidence="5">
    <location>
        <begin position="1510"/>
        <end position="1560"/>
    </location>
</feature>
<dbReference type="CDD" id="cd00060">
    <property type="entry name" value="FHA"/>
    <property type="match status" value="1"/>
</dbReference>
<dbReference type="InterPro" id="IPR032030">
    <property type="entry name" value="YscD_cytoplasmic_dom"/>
</dbReference>
<evidence type="ECO:0000256" key="2">
    <source>
        <dbReference type="ARBA" id="ARBA00022741"/>
    </source>
</evidence>
<reference evidence="9 10" key="1">
    <citation type="submission" date="2020-08" db="EMBL/GenBank/DDBJ databases">
        <title>Sequencing the genomes of 1000 actinobacteria strains.</title>
        <authorList>
            <person name="Klenk H.-P."/>
        </authorList>
    </citation>
    <scope>NUCLEOTIDE SEQUENCE [LARGE SCALE GENOMIC DNA]</scope>
    <source>
        <strain evidence="9 10">DSM 24823</strain>
    </source>
</reference>
<keyword evidence="2 4" id="KW-0547">Nucleotide-binding</keyword>
<gene>
    <name evidence="9" type="ORF">HD600_001581</name>
</gene>
<keyword evidence="1" id="KW-0597">Phosphoprotein</keyword>
<dbReference type="Proteomes" id="UP000517712">
    <property type="component" value="Unassembled WGS sequence"/>
</dbReference>
<evidence type="ECO:0000256" key="5">
    <source>
        <dbReference type="SAM" id="MobiDB-lite"/>
    </source>
</evidence>
<feature type="domain" description="FtsK" evidence="8">
    <location>
        <begin position="694"/>
        <end position="882"/>
    </location>
</feature>
<dbReference type="PROSITE" id="PS50901">
    <property type="entry name" value="FTSK"/>
    <property type="match status" value="2"/>
</dbReference>
<dbReference type="CDD" id="cd01127">
    <property type="entry name" value="TrwB_TraG_TraD_VirD4"/>
    <property type="match status" value="1"/>
</dbReference>
<dbReference type="GO" id="GO:0003677">
    <property type="term" value="F:DNA binding"/>
    <property type="evidence" value="ECO:0007669"/>
    <property type="project" value="InterPro"/>
</dbReference>
<feature type="transmembrane region" description="Helical" evidence="6">
    <location>
        <begin position="243"/>
        <end position="262"/>
    </location>
</feature>
<keyword evidence="6" id="KW-1133">Transmembrane helix</keyword>
<evidence type="ECO:0000256" key="6">
    <source>
        <dbReference type="SAM" id="Phobius"/>
    </source>
</evidence>
<evidence type="ECO:0000259" key="7">
    <source>
        <dbReference type="PROSITE" id="PS50006"/>
    </source>
</evidence>
<keyword evidence="10" id="KW-1185">Reference proteome</keyword>
<dbReference type="PANTHER" id="PTHR22683">
    <property type="entry name" value="SPORULATION PROTEIN RELATED"/>
    <property type="match status" value="1"/>
</dbReference>
<dbReference type="RefSeq" id="WP_184282812.1">
    <property type="nucleotide sequence ID" value="NZ_BAAAPG010000001.1"/>
</dbReference>
<organism evidence="9 10">
    <name type="scientific">Microbacterium ginsengiterrae</name>
    <dbReference type="NCBI Taxonomy" id="546115"/>
    <lineage>
        <taxon>Bacteria</taxon>
        <taxon>Bacillati</taxon>
        <taxon>Actinomycetota</taxon>
        <taxon>Actinomycetes</taxon>
        <taxon>Micrococcales</taxon>
        <taxon>Microbacteriaceae</taxon>
        <taxon>Microbacterium</taxon>
    </lineage>
</organism>
<dbReference type="PANTHER" id="PTHR22683:SF1">
    <property type="entry name" value="TYPE VII SECRETION SYSTEM PROTEIN ESSC"/>
    <property type="match status" value="1"/>
</dbReference>
<dbReference type="Pfam" id="PF16697">
    <property type="entry name" value="Yop-YscD_cpl"/>
    <property type="match status" value="1"/>
</dbReference>
<dbReference type="InterPro" id="IPR002543">
    <property type="entry name" value="FtsK_dom"/>
</dbReference>
<dbReference type="SMART" id="SM00240">
    <property type="entry name" value="FHA"/>
    <property type="match status" value="1"/>
</dbReference>
<dbReference type="Pfam" id="PF01580">
    <property type="entry name" value="FtsK_SpoIIIE"/>
    <property type="match status" value="2"/>
</dbReference>
<feature type="binding site" evidence="4">
    <location>
        <begin position="1039"/>
        <end position="1046"/>
    </location>
    <ligand>
        <name>ATP</name>
        <dbReference type="ChEBI" id="CHEBI:30616"/>
    </ligand>
</feature>
<sequence length="1560" mass="169309">MKVKLTLHRAGGDTVDIAVVADSTATTADVARHIAAADPSRSILVDPSGPLTLAVAPPTGERLEPLLPDIPISEAPIGSGFAAAVRPVDGALQRPAADGKVVAIVRAIAGPLKGQSFPVGPGYSFIGRTAPNDVVLADGMVSKKHARLEVSTSLELVDLNSTNGIHVDGEQVQRVRLEPGQPFVIGASTLVIALADDYDPFADHAVLERGGSLRFNRSPRVEDRYPGVQHTPPRMPTETLMRIFPWTILVAPIIMALSIYLITERPRALLLIIMTPLMALGNFINQRRQMKNKTNHELQLFERQFEHLEEVFFHEKPREESARNKEVPPVVEVFDHAMRLGPLLWTRRPEHWNFLALRLGISTALSRNAIGDTETQDGLPEYIERVERLKERYRYVHDVPVLETLPASGSIGVAGPKDVAADVVRGLAVQVFGLHAPNEVVAVSFADSEWVQELEWLKWLPHTSSETSPFKDLPLADSAPTANALLNQLEDYVMRQVKGPDRRGPFKETWNPMTYGTDVHRAAQEHEVKTRISVIVMVTDDAPVDRARLTQVLELGAQVGVHAIFVAPTVESLPAACRSYMDVTGGLDDVTVGLVRSGELYTQTRVEGVSNAYMDMMAKRLASVTDVSTVIHDESDIPSSVAFLSLVGEEVASDPQAVIDRWRQNNSIIDRSAAERPRLRRAGNLRAIVGQGVSDAMTLDLRAQGPHALVGGTTGAGKSEFLQAWVLGIASAHSPDRVTFLFVDYKGGSAFADCVELPHCVGLVTDLSPHLVRRALTSLRAELHYREHLFNRKKVKDLLELEKRQDPETPPALVLVIDEFAALAGEVPEFVDGVVDIAQRGRSLGIHLIMATQRPAGVIKDNLRANTNLRVALRMADESDSRDVVDDVVAASFPPSLPGRAIAKTGPGPLTPFQSAYAGGWTATEEVAAAEVKVAELRFGSVHEWEPDRPAESDSHDEDLGPNDQKRIVRSIIAAHRRAGLIAPRRPWLDDLAELIDLSDMPLEGDGRIALGVADMPERQQQVPIHFIPDRDGSLLALGTSGAGKSTVLKSIATAAGMRPDLGSVHVYGLDFASGALGVLEKLPHVGSIIDGEDVERVQRLLRMLGAELDRRGEKFAAAHASNLTEYRDLADASLPRIILLVDNFPEFKKEWEITSNRAPFYREFMRILGEGRPLGVHAVITADRGGAVPTGVASNISRRIVLRLSDVNQYTLVGAPKDVLSDQSPPGRAIVDKSEVQLAVPGGTSNTSDQAKQLDRLAAELRAQGVAQAPRIGSLPLHADIRELPSRVGGEPVVGIADDTLEARGFDPAGSFIITGPPSSGKTNAMKSLIIAMERFDPQVKLFHFGTRRSELVDFRPWVRSAIRGEDEKELATELADIVADESIPFRIMVVCEDMPHLVDGPADRPMRALLKAINDSDHMLIGDADVSRAGGGSGVMGEWKAARQGIALKPDAYDGDSLFKVPFGRVKRTDFPEGRGMFVQAGRASLIQMAVAHDDQPGVEHASFRMPGRPSVDQVASVSEPAAPAGGGLSDADERAARRARRRARLEARGDASVGESH</sequence>
<dbReference type="InterPro" id="IPR050206">
    <property type="entry name" value="FtsK/SpoIIIE/SftA"/>
</dbReference>
<dbReference type="PROSITE" id="PS50006">
    <property type="entry name" value="FHA_DOMAIN"/>
    <property type="match status" value="1"/>
</dbReference>
<proteinExistence type="predicted"/>
<dbReference type="InterPro" id="IPR000253">
    <property type="entry name" value="FHA_dom"/>
</dbReference>
<feature type="domain" description="FtsK" evidence="8">
    <location>
        <begin position="1020"/>
        <end position="1212"/>
    </location>
</feature>
<dbReference type="SMART" id="SM00382">
    <property type="entry name" value="AAA"/>
    <property type="match status" value="3"/>
</dbReference>
<dbReference type="InterPro" id="IPR003593">
    <property type="entry name" value="AAA+_ATPase"/>
</dbReference>
<dbReference type="Gene3D" id="2.60.200.20">
    <property type="match status" value="1"/>
</dbReference>
<evidence type="ECO:0000256" key="4">
    <source>
        <dbReference type="PROSITE-ProRule" id="PRU00289"/>
    </source>
</evidence>
<evidence type="ECO:0000313" key="9">
    <source>
        <dbReference type="EMBL" id="MBB5743084.1"/>
    </source>
</evidence>
<evidence type="ECO:0000256" key="1">
    <source>
        <dbReference type="ARBA" id="ARBA00022553"/>
    </source>
</evidence>
<feature type="transmembrane region" description="Helical" evidence="6">
    <location>
        <begin position="268"/>
        <end position="285"/>
    </location>
</feature>
<dbReference type="EMBL" id="JACHMU010000001">
    <property type="protein sequence ID" value="MBB5743084.1"/>
    <property type="molecule type" value="Genomic_DNA"/>
</dbReference>
<dbReference type="Gene3D" id="3.40.50.300">
    <property type="entry name" value="P-loop containing nucleotide triphosphate hydrolases"/>
    <property type="match status" value="3"/>
</dbReference>
<evidence type="ECO:0000313" key="10">
    <source>
        <dbReference type="Proteomes" id="UP000517712"/>
    </source>
</evidence>
<dbReference type="InterPro" id="IPR008984">
    <property type="entry name" value="SMAD_FHA_dom_sf"/>
</dbReference>
<evidence type="ECO:0000259" key="8">
    <source>
        <dbReference type="PROSITE" id="PS50901"/>
    </source>
</evidence>
<feature type="binding site" evidence="4">
    <location>
        <begin position="712"/>
        <end position="719"/>
    </location>
    <ligand>
        <name>ATP</name>
        <dbReference type="ChEBI" id="CHEBI:30616"/>
    </ligand>
</feature>
<feature type="domain" description="FHA" evidence="7">
    <location>
        <begin position="124"/>
        <end position="172"/>
    </location>
</feature>
<protein>
    <submittedName>
        <fullName evidence="9">S-DNA-T family DNA segregation ATPase FtsK/SpoIIIE</fullName>
    </submittedName>
</protein>